<feature type="domain" description="CN hydrolase" evidence="3">
    <location>
        <begin position="11"/>
        <end position="257"/>
    </location>
</feature>
<dbReference type="VEuPathDB" id="FungiDB:TAPDE_002878"/>
<dbReference type="EMBL" id="CAHR02000098">
    <property type="protein sequence ID" value="CCG82742.1"/>
    <property type="molecule type" value="Genomic_DNA"/>
</dbReference>
<reference evidence="4 5" key="1">
    <citation type="journal article" date="2013" name="MBio">
        <title>Genome sequencing of the plant pathogen Taphrina deformans, the causal agent of peach leaf curl.</title>
        <authorList>
            <person name="Cisse O.H."/>
            <person name="Almeida J.M.G.C.F."/>
            <person name="Fonseca A."/>
            <person name="Kumar A.A."/>
            <person name="Salojaervi J."/>
            <person name="Overmyer K."/>
            <person name="Hauser P.M."/>
            <person name="Pagni M."/>
        </authorList>
    </citation>
    <scope>NUCLEOTIDE SEQUENCE [LARGE SCALE GENOMIC DNA]</scope>
    <source>
        <strain evidence="5">PYCC 5710 / ATCC 11124 / CBS 356.35 / IMI 108563 / JCM 9778 / NBRC 8474</strain>
    </source>
</reference>
<dbReference type="GO" id="GO:0050152">
    <property type="term" value="F:omega-amidase activity"/>
    <property type="evidence" value="ECO:0007669"/>
    <property type="project" value="TreeGrafter"/>
</dbReference>
<evidence type="ECO:0000313" key="5">
    <source>
        <dbReference type="Proteomes" id="UP000013776"/>
    </source>
</evidence>
<gene>
    <name evidence="4" type="ORF">TAPDE_002878</name>
</gene>
<evidence type="ECO:0000256" key="1">
    <source>
        <dbReference type="ARBA" id="ARBA00010613"/>
    </source>
</evidence>
<dbReference type="PANTHER" id="PTHR23088">
    <property type="entry name" value="NITRILASE-RELATED"/>
    <property type="match status" value="1"/>
</dbReference>
<sequence>MSLAPKGFKSFRLGLIQLATGANKSTNLRNAAAKVKEAAQGLAQVVVLPECFNSPYGTQYFKEYSETIEPPGESFKALSGMAKDNNIYLVGGSIPEERNGSLYNTSLSFDNKGQLIGVHRKVHLFDIDVPGKIKFQESECLSPGNSLTEIETPYGKLGIAICYDIRFPEMAMIAARNGCCAMIYPGAFNLTTGPLHWELLGRARAIDNQIYVALCSPARDMTATYHAWGNSTIVNPNGEVIAKAAIDQEIIYADCDPDSMAEMRLGIPVVTQRRFQVYSEVKAL</sequence>
<keyword evidence="5" id="KW-1185">Reference proteome</keyword>
<dbReference type="InterPro" id="IPR001110">
    <property type="entry name" value="UPF0012_CS"/>
</dbReference>
<dbReference type="InterPro" id="IPR003010">
    <property type="entry name" value="C-N_Hydrolase"/>
</dbReference>
<dbReference type="PROSITE" id="PS50263">
    <property type="entry name" value="CN_HYDROLASE"/>
    <property type="match status" value="1"/>
</dbReference>
<comment type="similarity">
    <text evidence="1">Belongs to the carbon-nitrogen hydrolase superfamily. NIT1/NIT2 family.</text>
</comment>
<dbReference type="Proteomes" id="UP000013776">
    <property type="component" value="Unassembled WGS sequence"/>
</dbReference>
<dbReference type="Gene3D" id="3.60.110.10">
    <property type="entry name" value="Carbon-nitrogen hydrolase"/>
    <property type="match status" value="1"/>
</dbReference>
<dbReference type="eggNOG" id="KOG0806">
    <property type="taxonomic scope" value="Eukaryota"/>
</dbReference>
<dbReference type="PANTHER" id="PTHR23088:SF30">
    <property type="entry name" value="OMEGA-AMIDASE NIT2"/>
    <property type="match status" value="1"/>
</dbReference>
<keyword evidence="2 4" id="KW-0378">Hydrolase</keyword>
<protein>
    <submittedName>
        <fullName evidence="4">UPF0012 hydrolase C26A3.11</fullName>
    </submittedName>
</protein>
<dbReference type="STRING" id="1097556.R4XAF3"/>
<evidence type="ECO:0000256" key="2">
    <source>
        <dbReference type="ARBA" id="ARBA00022801"/>
    </source>
</evidence>
<dbReference type="Pfam" id="PF00795">
    <property type="entry name" value="CN_hydrolase"/>
    <property type="match status" value="1"/>
</dbReference>
<proteinExistence type="inferred from homology"/>
<name>R4XAF3_TAPDE</name>
<organism evidence="4 5">
    <name type="scientific">Taphrina deformans (strain PYCC 5710 / ATCC 11124 / CBS 356.35 / IMI 108563 / JCM 9778 / NBRC 8474)</name>
    <name type="common">Peach leaf curl fungus</name>
    <name type="synonym">Lalaria deformans</name>
    <dbReference type="NCBI Taxonomy" id="1097556"/>
    <lineage>
        <taxon>Eukaryota</taxon>
        <taxon>Fungi</taxon>
        <taxon>Dikarya</taxon>
        <taxon>Ascomycota</taxon>
        <taxon>Taphrinomycotina</taxon>
        <taxon>Taphrinomycetes</taxon>
        <taxon>Taphrinales</taxon>
        <taxon>Taphrinaceae</taxon>
        <taxon>Taphrina</taxon>
    </lineage>
</organism>
<dbReference type="SUPFAM" id="SSF56317">
    <property type="entry name" value="Carbon-nitrogen hydrolase"/>
    <property type="match status" value="1"/>
</dbReference>
<dbReference type="GO" id="GO:0006107">
    <property type="term" value="P:oxaloacetate metabolic process"/>
    <property type="evidence" value="ECO:0007669"/>
    <property type="project" value="TreeGrafter"/>
</dbReference>
<dbReference type="InterPro" id="IPR036526">
    <property type="entry name" value="C-N_Hydrolase_sf"/>
</dbReference>
<dbReference type="GO" id="GO:0005739">
    <property type="term" value="C:mitochondrion"/>
    <property type="evidence" value="ECO:0007669"/>
    <property type="project" value="TreeGrafter"/>
</dbReference>
<dbReference type="GO" id="GO:0006528">
    <property type="term" value="P:asparagine metabolic process"/>
    <property type="evidence" value="ECO:0007669"/>
    <property type="project" value="TreeGrafter"/>
</dbReference>
<dbReference type="OrthoDB" id="10250282at2759"/>
<evidence type="ECO:0000259" key="3">
    <source>
        <dbReference type="PROSITE" id="PS50263"/>
    </source>
</evidence>
<dbReference type="CDD" id="cd07572">
    <property type="entry name" value="nit"/>
    <property type="match status" value="1"/>
</dbReference>
<dbReference type="GO" id="GO:0006541">
    <property type="term" value="P:glutamine metabolic process"/>
    <property type="evidence" value="ECO:0007669"/>
    <property type="project" value="TreeGrafter"/>
</dbReference>
<dbReference type="PROSITE" id="PS01227">
    <property type="entry name" value="UPF0012"/>
    <property type="match status" value="1"/>
</dbReference>
<dbReference type="AlphaFoldDB" id="R4XAF3"/>
<accession>R4XAF3</accession>
<dbReference type="InterPro" id="IPR045254">
    <property type="entry name" value="Nit1/2_C-N_Hydrolase"/>
</dbReference>
<dbReference type="FunFam" id="3.60.110.10:FF:000002">
    <property type="entry name" value="Nitrilase family member 2"/>
    <property type="match status" value="1"/>
</dbReference>
<evidence type="ECO:0000313" key="4">
    <source>
        <dbReference type="EMBL" id="CCG82742.1"/>
    </source>
</evidence>
<comment type="caution">
    <text evidence="4">The sequence shown here is derived from an EMBL/GenBank/DDBJ whole genome shotgun (WGS) entry which is preliminary data.</text>
</comment>